<dbReference type="PANTHER" id="PTHR34129">
    <property type="entry name" value="BLR1139 PROTEIN"/>
    <property type="match status" value="1"/>
</dbReference>
<dbReference type="OrthoDB" id="9799937at2"/>
<sequence>MLIFKIFRRSEWDSFRDAGVTAGAPVDLADGYIHFSTSAQVAETAAKHFATESDLVLVALNPEKLGPALKWEPSRGGQLFPHLYRPLTLADVVWDKSLPLGATGHIFPEGLW</sequence>
<accession>A0A2T4JST9</accession>
<reference evidence="1 2" key="1">
    <citation type="submission" date="2018-03" db="EMBL/GenBank/DDBJ databases">
        <title>Cereibacter changlensis.</title>
        <authorList>
            <person name="Meyer T.E."/>
            <person name="Miller S."/>
            <person name="Lodha T."/>
            <person name="Gandham S."/>
            <person name="Chintalapati S."/>
            <person name="Chintalapati V.R."/>
        </authorList>
    </citation>
    <scope>NUCLEOTIDE SEQUENCE [LARGE SCALE GENOMIC DNA]</scope>
    <source>
        <strain evidence="1 2">JA139</strain>
    </source>
</reference>
<protein>
    <submittedName>
        <fullName evidence="1">DUF952 domain-containing protein</fullName>
    </submittedName>
</protein>
<name>A0A2T4JST9_9RHOB</name>
<dbReference type="PANTHER" id="PTHR34129:SF1">
    <property type="entry name" value="DUF952 DOMAIN-CONTAINING PROTEIN"/>
    <property type="match status" value="1"/>
</dbReference>
<evidence type="ECO:0000313" key="1">
    <source>
        <dbReference type="EMBL" id="PTE20978.1"/>
    </source>
</evidence>
<dbReference type="SUPFAM" id="SSF56399">
    <property type="entry name" value="ADP-ribosylation"/>
    <property type="match status" value="1"/>
</dbReference>
<keyword evidence="2" id="KW-1185">Reference proteome</keyword>
<evidence type="ECO:0000313" key="2">
    <source>
        <dbReference type="Proteomes" id="UP000241010"/>
    </source>
</evidence>
<gene>
    <name evidence="1" type="ORF">C5F48_14635</name>
</gene>
<dbReference type="Gene3D" id="3.20.170.20">
    <property type="entry name" value="Protein of unknown function DUF952"/>
    <property type="match status" value="1"/>
</dbReference>
<dbReference type="InterPro" id="IPR009297">
    <property type="entry name" value="DUF952"/>
</dbReference>
<organism evidence="1 2">
    <name type="scientific">Cereibacter changlensis JA139</name>
    <dbReference type="NCBI Taxonomy" id="1188249"/>
    <lineage>
        <taxon>Bacteria</taxon>
        <taxon>Pseudomonadati</taxon>
        <taxon>Pseudomonadota</taxon>
        <taxon>Alphaproteobacteria</taxon>
        <taxon>Rhodobacterales</taxon>
        <taxon>Paracoccaceae</taxon>
        <taxon>Cereibacter</taxon>
    </lineage>
</organism>
<proteinExistence type="predicted"/>
<dbReference type="EMBL" id="PZKG01000072">
    <property type="protein sequence ID" value="PTE20978.1"/>
    <property type="molecule type" value="Genomic_DNA"/>
</dbReference>
<comment type="caution">
    <text evidence="1">The sequence shown here is derived from an EMBL/GenBank/DDBJ whole genome shotgun (WGS) entry which is preliminary data.</text>
</comment>
<dbReference type="Proteomes" id="UP000241010">
    <property type="component" value="Unassembled WGS sequence"/>
</dbReference>
<dbReference type="Pfam" id="PF06108">
    <property type="entry name" value="DUF952"/>
    <property type="match status" value="1"/>
</dbReference>
<dbReference type="AlphaFoldDB" id="A0A2T4JST9"/>
<dbReference type="RefSeq" id="WP_107664639.1">
    <property type="nucleotide sequence ID" value="NZ_PZKG01000072.1"/>
</dbReference>